<keyword evidence="1" id="KW-1133">Transmembrane helix</keyword>
<proteinExistence type="predicted"/>
<feature type="transmembrane region" description="Helical" evidence="1">
    <location>
        <begin position="100"/>
        <end position="119"/>
    </location>
</feature>
<evidence type="ECO:0000313" key="2">
    <source>
        <dbReference type="EMBL" id="ABZ69878.1"/>
    </source>
</evidence>
<sequence length="130" mass="13923">MREVKWILPAILAANGAVMLLAPAWWYPRVPGVIETGALNDHFVRDIGAAFIACALAVGWALKDPARGLGAALSATTFLCLHAAIHLVTPFCGSAPPWPLLARDFPGVFLPAILSLWVVRSCLRRQGRAA</sequence>
<gene>
    <name evidence="2" type="ordered locus">Caul_0747</name>
</gene>
<dbReference type="eggNOG" id="ENOG50332W3">
    <property type="taxonomic scope" value="Bacteria"/>
</dbReference>
<dbReference type="KEGG" id="cak:Caul_0747"/>
<protein>
    <submittedName>
        <fullName evidence="2">Uncharacterized protein</fullName>
    </submittedName>
</protein>
<reference evidence="2" key="1">
    <citation type="submission" date="2008-01" db="EMBL/GenBank/DDBJ databases">
        <title>Complete sequence of chromosome of Caulobacter sp. K31.</title>
        <authorList>
            <consortium name="US DOE Joint Genome Institute"/>
            <person name="Copeland A."/>
            <person name="Lucas S."/>
            <person name="Lapidus A."/>
            <person name="Barry K."/>
            <person name="Glavina del Rio T."/>
            <person name="Dalin E."/>
            <person name="Tice H."/>
            <person name="Pitluck S."/>
            <person name="Bruce D."/>
            <person name="Goodwin L."/>
            <person name="Thompson L.S."/>
            <person name="Brettin T."/>
            <person name="Detter J.C."/>
            <person name="Han C."/>
            <person name="Schmutz J."/>
            <person name="Larimer F."/>
            <person name="Land M."/>
            <person name="Hauser L."/>
            <person name="Kyrpides N."/>
            <person name="Kim E."/>
            <person name="Stephens C."/>
            <person name="Richardson P."/>
        </authorList>
    </citation>
    <scope>NUCLEOTIDE SEQUENCE [LARGE SCALE GENOMIC DNA]</scope>
    <source>
        <strain evidence="2">K31</strain>
    </source>
</reference>
<feature type="transmembrane region" description="Helical" evidence="1">
    <location>
        <begin position="47"/>
        <end position="62"/>
    </location>
</feature>
<accession>B0SUK0</accession>
<dbReference type="AlphaFoldDB" id="B0SUK0"/>
<dbReference type="STRING" id="366602.Caul_0747"/>
<keyword evidence="1" id="KW-0812">Transmembrane</keyword>
<feature type="transmembrane region" description="Helical" evidence="1">
    <location>
        <begin position="69"/>
        <end position="88"/>
    </location>
</feature>
<name>B0SUK0_CAUSK</name>
<dbReference type="HOGENOM" id="CLU_153803_0_0_5"/>
<keyword evidence="1" id="KW-0472">Membrane</keyword>
<evidence type="ECO:0000256" key="1">
    <source>
        <dbReference type="SAM" id="Phobius"/>
    </source>
</evidence>
<dbReference type="EMBL" id="CP000927">
    <property type="protein sequence ID" value="ABZ69878.1"/>
    <property type="molecule type" value="Genomic_DNA"/>
</dbReference>
<feature type="transmembrane region" description="Helical" evidence="1">
    <location>
        <begin position="7"/>
        <end position="27"/>
    </location>
</feature>
<dbReference type="OrthoDB" id="287782at2"/>
<organism evidence="2">
    <name type="scientific">Caulobacter sp. (strain K31)</name>
    <dbReference type="NCBI Taxonomy" id="366602"/>
    <lineage>
        <taxon>Bacteria</taxon>
        <taxon>Pseudomonadati</taxon>
        <taxon>Pseudomonadota</taxon>
        <taxon>Alphaproteobacteria</taxon>
        <taxon>Caulobacterales</taxon>
        <taxon>Caulobacteraceae</taxon>
        <taxon>Caulobacter</taxon>
    </lineage>
</organism>